<reference evidence="9" key="1">
    <citation type="journal article" date="2023" name="BMC Genomics">
        <title>Chromosome-level genome assemblies of Cutaneotrichosporon spp. (Trichosporonales, Basidiomycota) reveal imbalanced evolution between nucleotide sequences and chromosome synteny.</title>
        <authorList>
            <person name="Kobayashi Y."/>
            <person name="Kayamori A."/>
            <person name="Aoki K."/>
            <person name="Shiwa Y."/>
            <person name="Matsutani M."/>
            <person name="Fujita N."/>
            <person name="Sugita T."/>
            <person name="Iwasaki W."/>
            <person name="Tanaka N."/>
            <person name="Takashima M."/>
        </authorList>
    </citation>
    <scope>NUCLEOTIDE SEQUENCE</scope>
    <source>
        <strain evidence="9">HIS019</strain>
    </source>
</reference>
<dbReference type="AlphaFoldDB" id="A0AA48QVX4"/>
<feature type="compositionally biased region" description="Low complexity" evidence="6">
    <location>
        <begin position="591"/>
        <end position="602"/>
    </location>
</feature>
<keyword evidence="5 7" id="KW-0472">Membrane</keyword>
<dbReference type="CDD" id="cd17325">
    <property type="entry name" value="MFS_MdtG_SLC18_like"/>
    <property type="match status" value="1"/>
</dbReference>
<dbReference type="InterPro" id="IPR011701">
    <property type="entry name" value="MFS"/>
</dbReference>
<feature type="transmembrane region" description="Helical" evidence="7">
    <location>
        <begin position="241"/>
        <end position="262"/>
    </location>
</feature>
<dbReference type="PANTHER" id="PTHR23506:SF23">
    <property type="entry name" value="GH10249P"/>
    <property type="match status" value="1"/>
</dbReference>
<evidence type="ECO:0000256" key="1">
    <source>
        <dbReference type="ARBA" id="ARBA00004141"/>
    </source>
</evidence>
<feature type="transmembrane region" description="Helical" evidence="7">
    <location>
        <begin position="406"/>
        <end position="425"/>
    </location>
</feature>
<feature type="transmembrane region" description="Helical" evidence="7">
    <location>
        <begin position="376"/>
        <end position="399"/>
    </location>
</feature>
<evidence type="ECO:0000313" key="9">
    <source>
        <dbReference type="EMBL" id="BEI91814.1"/>
    </source>
</evidence>
<feature type="domain" description="Major facilitator superfamily (MFS) profile" evidence="8">
    <location>
        <begin position="86"/>
        <end position="524"/>
    </location>
</feature>
<feature type="compositionally biased region" description="Basic and acidic residues" evidence="6">
    <location>
        <begin position="22"/>
        <end position="31"/>
    </location>
</feature>
<dbReference type="Pfam" id="PF07690">
    <property type="entry name" value="MFS_1"/>
    <property type="match status" value="1"/>
</dbReference>
<keyword evidence="3 7" id="KW-0812">Transmembrane</keyword>
<dbReference type="EMBL" id="AP028215">
    <property type="protein sequence ID" value="BEI91814.1"/>
    <property type="molecule type" value="Genomic_DNA"/>
</dbReference>
<feature type="transmembrane region" description="Helical" evidence="7">
    <location>
        <begin position="497"/>
        <end position="517"/>
    </location>
</feature>
<proteinExistence type="predicted"/>
<evidence type="ECO:0000256" key="2">
    <source>
        <dbReference type="ARBA" id="ARBA00022448"/>
    </source>
</evidence>
<feature type="transmembrane region" description="Helical" evidence="7">
    <location>
        <begin position="154"/>
        <end position="172"/>
    </location>
</feature>
<dbReference type="InterPro" id="IPR050930">
    <property type="entry name" value="MFS_Vesicular_Transporter"/>
</dbReference>
<dbReference type="GO" id="GO:0022857">
    <property type="term" value="F:transmembrane transporter activity"/>
    <property type="evidence" value="ECO:0007669"/>
    <property type="project" value="InterPro"/>
</dbReference>
<dbReference type="InterPro" id="IPR020846">
    <property type="entry name" value="MFS_dom"/>
</dbReference>
<dbReference type="SUPFAM" id="SSF103473">
    <property type="entry name" value="MFS general substrate transporter"/>
    <property type="match status" value="1"/>
</dbReference>
<feature type="transmembrane region" description="Helical" evidence="7">
    <location>
        <begin position="214"/>
        <end position="235"/>
    </location>
</feature>
<dbReference type="GO" id="GO:0016020">
    <property type="term" value="C:membrane"/>
    <property type="evidence" value="ECO:0007669"/>
    <property type="project" value="UniProtKB-SubCell"/>
</dbReference>
<feature type="region of interest" description="Disordered" evidence="6">
    <location>
        <begin position="1"/>
        <end position="51"/>
    </location>
</feature>
<dbReference type="PROSITE" id="PS50850">
    <property type="entry name" value="MFS"/>
    <property type="match status" value="1"/>
</dbReference>
<feature type="transmembrane region" description="Helical" evidence="7">
    <location>
        <begin position="342"/>
        <end position="364"/>
    </location>
</feature>
<dbReference type="PANTHER" id="PTHR23506">
    <property type="entry name" value="GH10249P"/>
    <property type="match status" value="1"/>
</dbReference>
<feature type="region of interest" description="Disordered" evidence="6">
    <location>
        <begin position="560"/>
        <end position="621"/>
    </location>
</feature>
<evidence type="ECO:0000259" key="8">
    <source>
        <dbReference type="PROSITE" id="PS50850"/>
    </source>
</evidence>
<protein>
    <recommendedName>
        <fullName evidence="8">Major facilitator superfamily (MFS) profile domain-containing protein</fullName>
    </recommendedName>
</protein>
<evidence type="ECO:0000256" key="3">
    <source>
        <dbReference type="ARBA" id="ARBA00022692"/>
    </source>
</evidence>
<keyword evidence="4 7" id="KW-1133">Transmembrane helix</keyword>
<organism evidence="9 10">
    <name type="scientific">Cutaneotrichosporon cavernicola</name>
    <dbReference type="NCBI Taxonomy" id="279322"/>
    <lineage>
        <taxon>Eukaryota</taxon>
        <taxon>Fungi</taxon>
        <taxon>Dikarya</taxon>
        <taxon>Basidiomycota</taxon>
        <taxon>Agaricomycotina</taxon>
        <taxon>Tremellomycetes</taxon>
        <taxon>Trichosporonales</taxon>
        <taxon>Trichosporonaceae</taxon>
        <taxon>Cutaneotrichosporon</taxon>
    </lineage>
</organism>
<evidence type="ECO:0000256" key="4">
    <source>
        <dbReference type="ARBA" id="ARBA00022989"/>
    </source>
</evidence>
<dbReference type="GeneID" id="85495684"/>
<dbReference type="Gene3D" id="1.20.1250.20">
    <property type="entry name" value="MFS general substrate transporter like domains"/>
    <property type="match status" value="2"/>
</dbReference>
<gene>
    <name evidence="9" type="ORF">CcaverHIS019_0406340</name>
</gene>
<feature type="compositionally biased region" description="Low complexity" evidence="6">
    <location>
        <begin position="33"/>
        <end position="45"/>
    </location>
</feature>
<keyword evidence="10" id="KW-1185">Reference proteome</keyword>
<dbReference type="Proteomes" id="UP001233271">
    <property type="component" value="Chromosome 4"/>
</dbReference>
<dbReference type="InterPro" id="IPR036259">
    <property type="entry name" value="MFS_trans_sf"/>
</dbReference>
<evidence type="ECO:0000313" key="10">
    <source>
        <dbReference type="Proteomes" id="UP001233271"/>
    </source>
</evidence>
<feature type="transmembrane region" description="Helical" evidence="7">
    <location>
        <begin position="84"/>
        <end position="108"/>
    </location>
</feature>
<keyword evidence="2" id="KW-0813">Transport</keyword>
<evidence type="ECO:0000256" key="7">
    <source>
        <dbReference type="SAM" id="Phobius"/>
    </source>
</evidence>
<dbReference type="RefSeq" id="XP_060457079.1">
    <property type="nucleotide sequence ID" value="XM_060600491.1"/>
</dbReference>
<evidence type="ECO:0000256" key="6">
    <source>
        <dbReference type="SAM" id="MobiDB-lite"/>
    </source>
</evidence>
<dbReference type="KEGG" id="ccac:CcaHIS019_0406340"/>
<evidence type="ECO:0000256" key="5">
    <source>
        <dbReference type="ARBA" id="ARBA00023136"/>
    </source>
</evidence>
<comment type="subcellular location">
    <subcellularLocation>
        <location evidence="1">Membrane</location>
        <topology evidence="1">Multi-pass membrane protein</topology>
    </subcellularLocation>
</comment>
<feature type="transmembrane region" description="Helical" evidence="7">
    <location>
        <begin position="128"/>
        <end position="147"/>
    </location>
</feature>
<feature type="transmembrane region" description="Helical" evidence="7">
    <location>
        <begin position="184"/>
        <end position="202"/>
    </location>
</feature>
<feature type="transmembrane region" description="Helical" evidence="7">
    <location>
        <begin position="469"/>
        <end position="491"/>
    </location>
</feature>
<accession>A0AA48QVX4</accession>
<name>A0AA48QVX4_9TREE</name>
<sequence length="621" mass="66843">MLPENPGTFSEETAACDSPDGSLDKGPDLKRAVSGVSGPAPSTSGAGAGAGTSIKRTVSRAYEACHVAHGIKDPWGLKWRSHPVFLTGVVTIGVMSDILAYTIVAPILPYRLAEMGMTNIASLTSWLLFAYSAGIFIGTFPTAWFFHKYPVRRGPLVAAVLIMIVSCITFMIPKHYGAMFVSRFVQGLSSCIMWTVGFALICENIDPSHLGTHLGFAFTGLSLGATIAPPIGGALYKHMGWHAPFIFVIIILALDTVARLFIIEVKDIKKLRARQAAAVRALVETGHQEEAAELERAVSAAPETEAEKQIAGLEEKAEEDSKVVELSPWGVLKALVSLPRGIVAFFQFFVFGFVIGAFDATMAIRVLTIWHKDADFVGLIYLAGAVPSFFIGPLAGWASDKIGTEWVVGAILAFCLPWIPLMILTSSLPGFIVYFACANTVATALNTVASLEVAIVSKFREGISEIHEFAAMNLAFAVSSAVGAVVGGQIYNNVSNGWAVICWICFALFILIIPPSLQFTGKWPLFWRAIKKPGPRSGVHPDELAKMDAAKAKSDAAAAESDAGLIRPRQESKDTAVSGIEMSDFRRESETTCTTSKTSFERGPPMLPNLDLGHRTRLPPY</sequence>